<evidence type="ECO:0000313" key="2">
    <source>
        <dbReference type="EMBL" id="CAJ1932803.1"/>
    </source>
</evidence>
<gene>
    <name evidence="2" type="ORF">AYBTSS11_LOCUS6000</name>
</gene>
<dbReference type="PANTHER" id="PTHR36000:SF2">
    <property type="entry name" value="DEFECTIVE 1273 PROTEIN, PUTATIVE-RELATED"/>
    <property type="match status" value="1"/>
</dbReference>
<feature type="transmembrane region" description="Helical" evidence="1">
    <location>
        <begin position="211"/>
        <end position="232"/>
    </location>
</feature>
<dbReference type="Proteomes" id="UP001189624">
    <property type="component" value="Chromosome 2"/>
</dbReference>
<proteinExistence type="predicted"/>
<feature type="transmembrane region" description="Helical" evidence="1">
    <location>
        <begin position="151"/>
        <end position="168"/>
    </location>
</feature>
<feature type="transmembrane region" description="Helical" evidence="1">
    <location>
        <begin position="188"/>
        <end position="205"/>
    </location>
</feature>
<feature type="transmembrane region" description="Helical" evidence="1">
    <location>
        <begin position="117"/>
        <end position="139"/>
    </location>
</feature>
<accession>A0AA86S4B4</accession>
<evidence type="ECO:0000256" key="1">
    <source>
        <dbReference type="SAM" id="Phobius"/>
    </source>
</evidence>
<reference evidence="2" key="1">
    <citation type="submission" date="2023-10" db="EMBL/GenBank/DDBJ databases">
        <authorList>
            <person name="Domelevo Entfellner J.-B."/>
        </authorList>
    </citation>
    <scope>NUCLEOTIDE SEQUENCE</scope>
</reference>
<dbReference type="PANTHER" id="PTHR36000">
    <property type="entry name" value="DEFECTIVE 1273 PROTEIN, PUTATIVE-RELATED"/>
    <property type="match status" value="1"/>
</dbReference>
<protein>
    <recommendedName>
        <fullName evidence="4">Embryo defective 1273</fullName>
    </recommendedName>
</protein>
<evidence type="ECO:0000313" key="3">
    <source>
        <dbReference type="Proteomes" id="UP001189624"/>
    </source>
</evidence>
<dbReference type="Gramene" id="rna-AYBTSS11_LOCUS6000">
    <property type="protein sequence ID" value="CAJ1932803.1"/>
    <property type="gene ID" value="gene-AYBTSS11_LOCUS6000"/>
</dbReference>
<keyword evidence="3" id="KW-1185">Reference proteome</keyword>
<organism evidence="2 3">
    <name type="scientific">Sphenostylis stenocarpa</name>
    <dbReference type="NCBI Taxonomy" id="92480"/>
    <lineage>
        <taxon>Eukaryota</taxon>
        <taxon>Viridiplantae</taxon>
        <taxon>Streptophyta</taxon>
        <taxon>Embryophyta</taxon>
        <taxon>Tracheophyta</taxon>
        <taxon>Spermatophyta</taxon>
        <taxon>Magnoliopsida</taxon>
        <taxon>eudicotyledons</taxon>
        <taxon>Gunneridae</taxon>
        <taxon>Pentapetalae</taxon>
        <taxon>rosids</taxon>
        <taxon>fabids</taxon>
        <taxon>Fabales</taxon>
        <taxon>Fabaceae</taxon>
        <taxon>Papilionoideae</taxon>
        <taxon>50 kb inversion clade</taxon>
        <taxon>NPAAA clade</taxon>
        <taxon>indigoferoid/millettioid clade</taxon>
        <taxon>Phaseoleae</taxon>
        <taxon>Sphenostylis</taxon>
    </lineage>
</organism>
<keyword evidence="1" id="KW-0472">Membrane</keyword>
<name>A0AA86S4B4_9FABA</name>
<keyword evidence="1" id="KW-1133">Transmembrane helix</keyword>
<sequence>MSLPYPSHLLSATAPSRFQTLTLNNTVSIEPPFLGFKRTPCFIEKQSCCLSVKPFGASQKRVTKISCCMNTSAQQSDDHGKIKLDQLIDKAWKLWDSSPEPVKIFPWNKALDNFIQFILDLILVVVKFLAVPVFAVTSLSEMSYCAHERKLFLVPLPVLFGVAVAGFLKETALELSPRLKDAEVPWHLIAIAIFFTLVKLPGPYYPYWGRIIIPHFANGALLRTLWYAILWFRRHKALKMPGSS</sequence>
<dbReference type="AlphaFoldDB" id="A0AA86S4B4"/>
<dbReference type="EMBL" id="OY731399">
    <property type="protein sequence ID" value="CAJ1932803.1"/>
    <property type="molecule type" value="Genomic_DNA"/>
</dbReference>
<keyword evidence="1" id="KW-0812">Transmembrane</keyword>
<evidence type="ECO:0008006" key="4">
    <source>
        <dbReference type="Google" id="ProtNLM"/>
    </source>
</evidence>